<sequence>MRKSNIKHICFDLGGTLVRENPEFVKVHNELRYKTYAKVINKPITDKLKIEYEELYKKYGTNSAIFSSLDLPSDYWQNHFNTLDRDKVYYYDPDIYKTVVALQHFFSLSIFTTIKTEAAYKTLEIGKLDSKYFQFIISGDDVKHRKPSLEGYYKVIEKTHLKSEEILYVGDRVNADIIPAKKTGMKTCLVWKKSVEADYCIEKFSELLKIINNPL</sequence>
<name>A0A0G0BLB2_UNCC3</name>
<dbReference type="InterPro" id="IPR006439">
    <property type="entry name" value="HAD-SF_hydro_IA"/>
</dbReference>
<dbReference type="Gene3D" id="3.40.50.1000">
    <property type="entry name" value="HAD superfamily/HAD-like"/>
    <property type="match status" value="1"/>
</dbReference>
<dbReference type="EMBL" id="LBQB01000001">
    <property type="protein sequence ID" value="KKP70208.1"/>
    <property type="molecule type" value="Genomic_DNA"/>
</dbReference>
<evidence type="ECO:0000256" key="1">
    <source>
        <dbReference type="ARBA" id="ARBA00022801"/>
    </source>
</evidence>
<accession>A0A0G0BLB2</accession>
<dbReference type="Proteomes" id="UP000034581">
    <property type="component" value="Unassembled WGS sequence"/>
</dbReference>
<keyword evidence="1 2" id="KW-0378">Hydrolase</keyword>
<dbReference type="InterPro" id="IPR051540">
    <property type="entry name" value="S-2-haloacid_dehalogenase"/>
</dbReference>
<dbReference type="GO" id="GO:0016787">
    <property type="term" value="F:hydrolase activity"/>
    <property type="evidence" value="ECO:0007669"/>
    <property type="project" value="UniProtKB-KW"/>
</dbReference>
<comment type="caution">
    <text evidence="2">The sequence shown here is derived from an EMBL/GenBank/DDBJ whole genome shotgun (WGS) entry which is preliminary data.</text>
</comment>
<dbReference type="InterPro" id="IPR023214">
    <property type="entry name" value="HAD_sf"/>
</dbReference>
<evidence type="ECO:0000313" key="3">
    <source>
        <dbReference type="Proteomes" id="UP000034581"/>
    </source>
</evidence>
<protein>
    <submittedName>
        <fullName evidence="2">HAD superfamily (Subfamily IA) hydrolase, TIGR02253</fullName>
    </submittedName>
</protein>
<organism evidence="2 3">
    <name type="scientific">candidate division CPR3 bacterium GW2011_GWF2_35_18</name>
    <dbReference type="NCBI Taxonomy" id="1618350"/>
    <lineage>
        <taxon>Bacteria</taxon>
        <taxon>Bacteria division CPR3</taxon>
    </lineage>
</organism>
<proteinExistence type="predicted"/>
<dbReference type="SFLD" id="SFLDG01129">
    <property type="entry name" value="C1.5:_HAD__Beta-PGM__Phosphata"/>
    <property type="match status" value="1"/>
</dbReference>
<dbReference type="InterPro" id="IPR041492">
    <property type="entry name" value="HAD_2"/>
</dbReference>
<reference evidence="2 3" key="1">
    <citation type="journal article" date="2015" name="Nature">
        <title>rRNA introns, odd ribosomes, and small enigmatic genomes across a large radiation of phyla.</title>
        <authorList>
            <person name="Brown C.T."/>
            <person name="Hug L.A."/>
            <person name="Thomas B.C."/>
            <person name="Sharon I."/>
            <person name="Castelle C.J."/>
            <person name="Singh A."/>
            <person name="Wilkins M.J."/>
            <person name="Williams K.H."/>
            <person name="Banfield J.F."/>
        </authorList>
    </citation>
    <scope>NUCLEOTIDE SEQUENCE [LARGE SCALE GENOMIC DNA]</scope>
</reference>
<dbReference type="STRING" id="1618350.UR67_C0001G0117"/>
<dbReference type="AlphaFoldDB" id="A0A0G0BLB2"/>
<dbReference type="PANTHER" id="PTHR43316">
    <property type="entry name" value="HYDROLASE, HALOACID DELAHOGENASE-RELATED"/>
    <property type="match status" value="1"/>
</dbReference>
<evidence type="ECO:0000313" key="2">
    <source>
        <dbReference type="EMBL" id="KKP70208.1"/>
    </source>
</evidence>
<dbReference type="PANTHER" id="PTHR43316:SF8">
    <property type="entry name" value="HAD FAMILY HYDROLASE"/>
    <property type="match status" value="1"/>
</dbReference>
<dbReference type="PRINTS" id="PR00413">
    <property type="entry name" value="HADHALOGNASE"/>
</dbReference>
<dbReference type="PATRIC" id="fig|1618350.3.peg.124"/>
<gene>
    <name evidence="2" type="ORF">UR67_C0001G0117</name>
</gene>
<dbReference type="InterPro" id="IPR036412">
    <property type="entry name" value="HAD-like_sf"/>
</dbReference>
<dbReference type="SFLD" id="SFLDS00003">
    <property type="entry name" value="Haloacid_Dehalogenase"/>
    <property type="match status" value="1"/>
</dbReference>
<dbReference type="Pfam" id="PF13419">
    <property type="entry name" value="HAD_2"/>
    <property type="match status" value="1"/>
</dbReference>
<dbReference type="SUPFAM" id="SSF56784">
    <property type="entry name" value="HAD-like"/>
    <property type="match status" value="1"/>
</dbReference>
<dbReference type="NCBIfam" id="TIGR01549">
    <property type="entry name" value="HAD-SF-IA-v1"/>
    <property type="match status" value="1"/>
</dbReference>
<dbReference type="Gene3D" id="1.10.150.520">
    <property type="match status" value="1"/>
</dbReference>